<dbReference type="Gene3D" id="3.40.190.150">
    <property type="entry name" value="Bordetella uptake gene, domain 1"/>
    <property type="match status" value="1"/>
</dbReference>
<dbReference type="AlphaFoldDB" id="A0A1W6Z484"/>
<name>A0A1W6Z484_9BORD</name>
<protein>
    <submittedName>
        <fullName evidence="2">ABC transporter substrate-binding protein</fullName>
    </submittedName>
</protein>
<keyword evidence="3" id="KW-1185">Reference proteome</keyword>
<dbReference type="PIRSF" id="PIRSF017082">
    <property type="entry name" value="YflP"/>
    <property type="match status" value="1"/>
</dbReference>
<comment type="similarity">
    <text evidence="1">Belongs to the UPF0065 (bug) family.</text>
</comment>
<sequence>MFQFNNGQGGRGIWKPRLWLALAGLAAALIATAPARAEWPERPIDLIVPFPAGSSPDLLARIVSEPLSKALGQPIIVQNKPGAGGNIGTRLAAEAKPDGYTVLFTINGPLTTAPTLYRKTLGYDPFNDLAPVTLVATSPNVLVVPRDLGIKTVEQFVKLAKERPGALNYGSVGPGSASQLAMEMFKGQAGLDIAHIPYPGFPQVISAIISGDIQSSFMVPAIAMPQARNGKATVLAVTSLQRAETLPDIPTMAEQGYPGFEAISWDAILVPAGTPSTVIERLNSELARIISSDKVRQQMAVQYFTPAPSSPEQLTDRMRDEKARWDAVIKKLNLSLD</sequence>
<gene>
    <name evidence="2" type="ORF">CAL13_19590</name>
</gene>
<dbReference type="PANTHER" id="PTHR42928:SF5">
    <property type="entry name" value="BLR1237 PROTEIN"/>
    <property type="match status" value="1"/>
</dbReference>
<evidence type="ECO:0000313" key="3">
    <source>
        <dbReference type="Proteomes" id="UP000194139"/>
    </source>
</evidence>
<dbReference type="CDD" id="cd07012">
    <property type="entry name" value="PBP2_Bug_TTT"/>
    <property type="match status" value="1"/>
</dbReference>
<dbReference type="InterPro" id="IPR005064">
    <property type="entry name" value="BUG"/>
</dbReference>
<accession>A0A1W6Z484</accession>
<dbReference type="InterPro" id="IPR042100">
    <property type="entry name" value="Bug_dom1"/>
</dbReference>
<dbReference type="Gene3D" id="3.40.190.10">
    <property type="entry name" value="Periplasmic binding protein-like II"/>
    <property type="match status" value="1"/>
</dbReference>
<dbReference type="SUPFAM" id="SSF53850">
    <property type="entry name" value="Periplasmic binding protein-like II"/>
    <property type="match status" value="1"/>
</dbReference>
<dbReference type="PANTHER" id="PTHR42928">
    <property type="entry name" value="TRICARBOXYLATE-BINDING PROTEIN"/>
    <property type="match status" value="1"/>
</dbReference>
<evidence type="ECO:0000313" key="2">
    <source>
        <dbReference type="EMBL" id="ARP88172.1"/>
    </source>
</evidence>
<dbReference type="Pfam" id="PF03401">
    <property type="entry name" value="TctC"/>
    <property type="match status" value="1"/>
</dbReference>
<dbReference type="Proteomes" id="UP000194139">
    <property type="component" value="Chromosome"/>
</dbReference>
<dbReference type="EMBL" id="CP021109">
    <property type="protein sequence ID" value="ARP88172.1"/>
    <property type="molecule type" value="Genomic_DNA"/>
</dbReference>
<evidence type="ECO:0000256" key="1">
    <source>
        <dbReference type="ARBA" id="ARBA00006987"/>
    </source>
</evidence>
<organism evidence="2 3">
    <name type="scientific">Bordetella genomosp. 9</name>
    <dbReference type="NCBI Taxonomy" id="1416803"/>
    <lineage>
        <taxon>Bacteria</taxon>
        <taxon>Pseudomonadati</taxon>
        <taxon>Pseudomonadota</taxon>
        <taxon>Betaproteobacteria</taxon>
        <taxon>Burkholderiales</taxon>
        <taxon>Alcaligenaceae</taxon>
        <taxon>Bordetella</taxon>
    </lineage>
</organism>
<proteinExistence type="inferred from homology"/>
<reference evidence="2 3" key="1">
    <citation type="submission" date="2017-05" db="EMBL/GenBank/DDBJ databases">
        <title>Complete and WGS of Bordetella genogroups.</title>
        <authorList>
            <person name="Spilker T."/>
            <person name="LiPuma J."/>
        </authorList>
    </citation>
    <scope>NUCLEOTIDE SEQUENCE [LARGE SCALE GENOMIC DNA]</scope>
    <source>
        <strain evidence="2 3">AU17164</strain>
    </source>
</reference>